<protein>
    <submittedName>
        <fullName evidence="2">Uncharacterized protein</fullName>
    </submittedName>
</protein>
<keyword evidence="1" id="KW-0472">Membrane</keyword>
<name>A0AAW1NJV9_POPJA</name>
<evidence type="ECO:0000313" key="2">
    <source>
        <dbReference type="EMBL" id="KAK9758852.1"/>
    </source>
</evidence>
<sequence length="100" mass="11693">MHAINTSCNHIIFALHLQSATYKAPFFTTWFVTNWTMLFFPLYLISRLGVGRCESPSDILSESIRDFREKGFTAVRFLTRCSFFCLLWVGTNYMYIRSSV</sequence>
<gene>
    <name evidence="2" type="ORF">QE152_g662</name>
</gene>
<keyword evidence="1" id="KW-0812">Transmembrane</keyword>
<comment type="caution">
    <text evidence="2">The sequence shown here is derived from an EMBL/GenBank/DDBJ whole genome shotgun (WGS) entry which is preliminary data.</text>
</comment>
<feature type="transmembrane region" description="Helical" evidence="1">
    <location>
        <begin position="77"/>
        <end position="96"/>
    </location>
</feature>
<dbReference type="PANTHER" id="PTHR19346">
    <property type="entry name" value="SUGAR PHOSPHATE TRANSPORTER DOMAIN-CONTAINING PROTEIN"/>
    <property type="match status" value="1"/>
</dbReference>
<evidence type="ECO:0000313" key="3">
    <source>
        <dbReference type="Proteomes" id="UP001458880"/>
    </source>
</evidence>
<keyword evidence="1" id="KW-1133">Transmembrane helix</keyword>
<accession>A0AAW1NJV9</accession>
<dbReference type="PANTHER" id="PTHR19346:SF4">
    <property type="entry name" value="SUGAR PHOSPHATE TRANSPORTER DOMAIN-CONTAINING PROTEIN"/>
    <property type="match status" value="1"/>
</dbReference>
<keyword evidence="3" id="KW-1185">Reference proteome</keyword>
<dbReference type="InterPro" id="IPR026505">
    <property type="entry name" value="Solute_c_fam_35_mem_F3/F4"/>
</dbReference>
<dbReference type="EMBL" id="JASPKY010000003">
    <property type="protein sequence ID" value="KAK9758852.1"/>
    <property type="molecule type" value="Genomic_DNA"/>
</dbReference>
<reference evidence="2 3" key="1">
    <citation type="journal article" date="2024" name="BMC Genomics">
        <title>De novo assembly and annotation of Popillia japonica's genome with initial clues to its potential as an invasive pest.</title>
        <authorList>
            <person name="Cucini C."/>
            <person name="Boschi S."/>
            <person name="Funari R."/>
            <person name="Cardaioli E."/>
            <person name="Iannotti N."/>
            <person name="Marturano G."/>
            <person name="Paoli F."/>
            <person name="Bruttini M."/>
            <person name="Carapelli A."/>
            <person name="Frati F."/>
            <person name="Nardi F."/>
        </authorList>
    </citation>
    <scope>NUCLEOTIDE SEQUENCE [LARGE SCALE GENOMIC DNA]</scope>
    <source>
        <strain evidence="2">DMR45628</strain>
    </source>
</reference>
<evidence type="ECO:0000256" key="1">
    <source>
        <dbReference type="SAM" id="Phobius"/>
    </source>
</evidence>
<feature type="transmembrane region" description="Helical" evidence="1">
    <location>
        <begin position="27"/>
        <end position="45"/>
    </location>
</feature>
<organism evidence="2 3">
    <name type="scientific">Popillia japonica</name>
    <name type="common">Japanese beetle</name>
    <dbReference type="NCBI Taxonomy" id="7064"/>
    <lineage>
        <taxon>Eukaryota</taxon>
        <taxon>Metazoa</taxon>
        <taxon>Ecdysozoa</taxon>
        <taxon>Arthropoda</taxon>
        <taxon>Hexapoda</taxon>
        <taxon>Insecta</taxon>
        <taxon>Pterygota</taxon>
        <taxon>Neoptera</taxon>
        <taxon>Endopterygota</taxon>
        <taxon>Coleoptera</taxon>
        <taxon>Polyphaga</taxon>
        <taxon>Scarabaeiformia</taxon>
        <taxon>Scarabaeidae</taxon>
        <taxon>Rutelinae</taxon>
        <taxon>Popillia</taxon>
    </lineage>
</organism>
<dbReference type="Proteomes" id="UP001458880">
    <property type="component" value="Unassembled WGS sequence"/>
</dbReference>
<proteinExistence type="predicted"/>
<dbReference type="AlphaFoldDB" id="A0AAW1NJV9"/>